<feature type="region of interest" description="Disordered" evidence="1">
    <location>
        <begin position="203"/>
        <end position="241"/>
    </location>
</feature>
<feature type="compositionally biased region" description="Low complexity" evidence="1">
    <location>
        <begin position="207"/>
        <end position="226"/>
    </location>
</feature>
<comment type="caution">
    <text evidence="2">The sequence shown here is derived from an EMBL/GenBank/DDBJ whole genome shotgun (WGS) entry which is preliminary data.</text>
</comment>
<evidence type="ECO:0000313" key="3">
    <source>
        <dbReference type="Proteomes" id="UP001063166"/>
    </source>
</evidence>
<proteinExistence type="predicted"/>
<gene>
    <name evidence="2" type="ORF">LshimejAT787_0301400</name>
</gene>
<feature type="region of interest" description="Disordered" evidence="1">
    <location>
        <begin position="29"/>
        <end position="79"/>
    </location>
</feature>
<dbReference type="OrthoDB" id="2971908at2759"/>
<protein>
    <submittedName>
        <fullName evidence="2">Uncharacterized protein</fullName>
    </submittedName>
</protein>
<sequence>MYPLAHGRCIGRRATCSVGHFARFASNKASQNRANNPAPDPPQASPVAPTASKRQIPLSPATQTSSDSPSRSPRIASSWNNVVIPTREEILKRPRKIVPGHDRGSSYRPDLSYLRKGSPTSFASRLAAEAIPKKPTAADKQQTEERERRIAELTAQRRAERLAREAAQKANAAEATLDKPRKRVQPAARQADAYAGIDAAMQKVQRRGAQSGQRGQQPSRRGPGAQSERKASNTRRDARPLRVPVVTKARTTQLPDASSNEDITLEILEQGGDDKAPAEFRTPDLPFTNLDELFGPSREKRLEDATRSGSNFPEAQVQWLREAYGGDYSRFAPQTSAEFVTPHRELGPLKHAQLVLAKRRDVTVGARKDALAIISSAVGEAGTKAVQRA</sequence>
<reference evidence="2" key="1">
    <citation type="submission" date="2022-07" db="EMBL/GenBank/DDBJ databases">
        <title>The genome of Lyophyllum shimeji provides insight into the initial evolution of ectomycorrhizal fungal genome.</title>
        <authorList>
            <person name="Kobayashi Y."/>
            <person name="Shibata T."/>
            <person name="Hirakawa H."/>
            <person name="Shigenobu S."/>
            <person name="Nishiyama T."/>
            <person name="Yamada A."/>
            <person name="Hasebe M."/>
            <person name="Kawaguchi M."/>
        </authorList>
    </citation>
    <scope>NUCLEOTIDE SEQUENCE</scope>
    <source>
        <strain evidence="2">AT787</strain>
    </source>
</reference>
<evidence type="ECO:0000313" key="2">
    <source>
        <dbReference type="EMBL" id="GLB35852.1"/>
    </source>
</evidence>
<feature type="region of interest" description="Disordered" evidence="1">
    <location>
        <begin position="163"/>
        <end position="190"/>
    </location>
</feature>
<accession>A0A9P3PI82</accession>
<feature type="region of interest" description="Disordered" evidence="1">
    <location>
        <begin position="93"/>
        <end position="112"/>
    </location>
</feature>
<keyword evidence="3" id="KW-1185">Reference proteome</keyword>
<dbReference type="AlphaFoldDB" id="A0A9P3PI82"/>
<evidence type="ECO:0000256" key="1">
    <source>
        <dbReference type="SAM" id="MobiDB-lite"/>
    </source>
</evidence>
<feature type="region of interest" description="Disordered" evidence="1">
    <location>
        <begin position="128"/>
        <end position="148"/>
    </location>
</feature>
<dbReference type="Proteomes" id="UP001063166">
    <property type="component" value="Unassembled WGS sequence"/>
</dbReference>
<dbReference type="EMBL" id="BRPK01000003">
    <property type="protein sequence ID" value="GLB35852.1"/>
    <property type="molecule type" value="Genomic_DNA"/>
</dbReference>
<feature type="compositionally biased region" description="Basic and acidic residues" evidence="1">
    <location>
        <begin position="227"/>
        <end position="240"/>
    </location>
</feature>
<name>A0A9P3PI82_LYOSH</name>
<feature type="compositionally biased region" description="Polar residues" evidence="1">
    <location>
        <begin position="60"/>
        <end position="79"/>
    </location>
</feature>
<organism evidence="2 3">
    <name type="scientific">Lyophyllum shimeji</name>
    <name type="common">Hon-shimeji</name>
    <name type="synonym">Tricholoma shimeji</name>
    <dbReference type="NCBI Taxonomy" id="47721"/>
    <lineage>
        <taxon>Eukaryota</taxon>
        <taxon>Fungi</taxon>
        <taxon>Dikarya</taxon>
        <taxon>Basidiomycota</taxon>
        <taxon>Agaricomycotina</taxon>
        <taxon>Agaricomycetes</taxon>
        <taxon>Agaricomycetidae</taxon>
        <taxon>Agaricales</taxon>
        <taxon>Tricholomatineae</taxon>
        <taxon>Lyophyllaceae</taxon>
        <taxon>Lyophyllum</taxon>
    </lineage>
</organism>